<dbReference type="EMBL" id="JADQDM010000029">
    <property type="protein sequence ID" value="MBF9224342.1"/>
    <property type="molecule type" value="Genomic_DNA"/>
</dbReference>
<accession>A0ABS0ICN9</accession>
<reference evidence="1 2" key="1">
    <citation type="submission" date="2020-11" db="EMBL/GenBank/DDBJ databases">
        <authorList>
            <person name="Kim M.K."/>
        </authorList>
    </citation>
    <scope>NUCLEOTIDE SEQUENCE [LARGE SCALE GENOMIC DNA]</scope>
    <source>
        <strain evidence="1 2">BT662</strain>
    </source>
</reference>
<gene>
    <name evidence="1" type="ORF">I2H31_24785</name>
</gene>
<dbReference type="Proteomes" id="UP000618931">
    <property type="component" value="Unassembled WGS sequence"/>
</dbReference>
<comment type="caution">
    <text evidence="1">The sequence shown here is derived from an EMBL/GenBank/DDBJ whole genome shotgun (WGS) entry which is preliminary data.</text>
</comment>
<organism evidence="1 2">
    <name type="scientific">Hymenobacter ruricola</name>
    <dbReference type="NCBI Taxonomy" id="2791023"/>
    <lineage>
        <taxon>Bacteria</taxon>
        <taxon>Pseudomonadati</taxon>
        <taxon>Bacteroidota</taxon>
        <taxon>Cytophagia</taxon>
        <taxon>Cytophagales</taxon>
        <taxon>Hymenobacteraceae</taxon>
        <taxon>Hymenobacter</taxon>
    </lineage>
</organism>
<evidence type="ECO:0000313" key="1">
    <source>
        <dbReference type="EMBL" id="MBF9224342.1"/>
    </source>
</evidence>
<proteinExistence type="predicted"/>
<dbReference type="RefSeq" id="WP_196295761.1">
    <property type="nucleotide sequence ID" value="NZ_JADQDM010000029.1"/>
</dbReference>
<keyword evidence="2" id="KW-1185">Reference proteome</keyword>
<sequence length="162" mass="18012">MLLAASAPPKPANLSRAGETVIFSFATKAGKTAALCRGPKGAYLVYRFGTAAKVELQYPPKLDASSWKKFTYWSYHRGNPYLAITQLKFENQGVQYTISDHTSAQYNKQHEEFYPREVSVYVTVKGKEVSIVGNSDTAVGELDVVRNDRKVKLEKGMGEDPE</sequence>
<name>A0ABS0ICN9_9BACT</name>
<evidence type="ECO:0000313" key="2">
    <source>
        <dbReference type="Proteomes" id="UP000618931"/>
    </source>
</evidence>
<protein>
    <submittedName>
        <fullName evidence="1">Uncharacterized protein</fullName>
    </submittedName>
</protein>